<dbReference type="SUPFAM" id="SSF111369">
    <property type="entry name" value="HlyD-like secretion proteins"/>
    <property type="match status" value="1"/>
</dbReference>
<dbReference type="Gene3D" id="2.40.30.170">
    <property type="match status" value="1"/>
</dbReference>
<keyword evidence="3" id="KW-0472">Membrane</keyword>
<evidence type="ECO:0000313" key="6">
    <source>
        <dbReference type="Proteomes" id="UP000199518"/>
    </source>
</evidence>
<feature type="coiled-coil region" evidence="1">
    <location>
        <begin position="132"/>
        <end position="159"/>
    </location>
</feature>
<organism evidence="5 6">
    <name type="scientific">Planctomicrobium piriforme</name>
    <dbReference type="NCBI Taxonomy" id="1576369"/>
    <lineage>
        <taxon>Bacteria</taxon>
        <taxon>Pseudomonadati</taxon>
        <taxon>Planctomycetota</taxon>
        <taxon>Planctomycetia</taxon>
        <taxon>Planctomycetales</taxon>
        <taxon>Planctomycetaceae</taxon>
        <taxon>Planctomicrobium</taxon>
    </lineage>
</organism>
<dbReference type="PANTHER" id="PTHR30469">
    <property type="entry name" value="MULTIDRUG RESISTANCE PROTEIN MDTA"/>
    <property type="match status" value="1"/>
</dbReference>
<dbReference type="Gene3D" id="2.40.50.100">
    <property type="match status" value="1"/>
</dbReference>
<dbReference type="Gene3D" id="2.40.420.20">
    <property type="match status" value="1"/>
</dbReference>
<protein>
    <submittedName>
        <fullName evidence="5">Barrel-sandwich domain of CusB or HlyD membrane-fusion</fullName>
    </submittedName>
</protein>
<evidence type="ECO:0000259" key="4">
    <source>
        <dbReference type="Pfam" id="PF25954"/>
    </source>
</evidence>
<dbReference type="PRINTS" id="PR01490">
    <property type="entry name" value="RTXTOXIND"/>
</dbReference>
<evidence type="ECO:0000256" key="2">
    <source>
        <dbReference type="SAM" id="MobiDB-lite"/>
    </source>
</evidence>
<reference evidence="6" key="1">
    <citation type="submission" date="2016-10" db="EMBL/GenBank/DDBJ databases">
        <authorList>
            <person name="Varghese N."/>
            <person name="Submissions S."/>
        </authorList>
    </citation>
    <scope>NUCLEOTIDE SEQUENCE [LARGE SCALE GENOMIC DNA]</scope>
    <source>
        <strain evidence="6">DSM 26348</strain>
    </source>
</reference>
<dbReference type="OrthoDB" id="234983at2"/>
<dbReference type="Gene3D" id="1.10.287.470">
    <property type="entry name" value="Helix hairpin bin"/>
    <property type="match status" value="1"/>
</dbReference>
<dbReference type="PANTHER" id="PTHR30469:SF15">
    <property type="entry name" value="HLYD FAMILY OF SECRETION PROTEINS"/>
    <property type="match status" value="1"/>
</dbReference>
<sequence>MNSQLNLRGLALERSERSRQSPRHRRAWLSRYIVPGGIVLGFLGLLGWGMRDQLVSRRPVTVIPVVVTRAEIQAAGTTLFQAAGWIEPRPTPTSAAALTEGVVESLLVVEGQAVAAGEPVAKLIDIDARLALQEAQATLDLREAEVRSAEGELKAAKLRIEFPVHLEAQLADAESLLAKTQTELVKLPFLIKSAAARLDYARNNLDGKQSAGLGIAGRTLQLAESEFAAAQADLSELQQRGPSLQREEAALQKKKKAVADQLMRLVEESRQLESALASLQAAKAIRDRARLAVEKANLNLDRTIVRSPGRGTVMQLIAHPGTRVMGLDANATRSASTVVTLYDPEMLQVRADVRLEDVPRVQPGQPVEVQTASSKETIHGTVLRATSSANIQKNTLEVKIALEHPPATVRPEMLVTATFQAPPPPETEQSQAREIERLLIPRQLVEKADGAAVVWVADANSRARRRSVQLGQSGTEALVEVVDGLTATDKLIAGGREGLAEGDPVHVTGEDASLGISSR</sequence>
<dbReference type="GO" id="GO:1990281">
    <property type="term" value="C:efflux pump complex"/>
    <property type="evidence" value="ECO:0007669"/>
    <property type="project" value="TreeGrafter"/>
</dbReference>
<keyword evidence="6" id="KW-1185">Reference proteome</keyword>
<dbReference type="EMBL" id="FOQD01000020">
    <property type="protein sequence ID" value="SFJ43346.1"/>
    <property type="molecule type" value="Genomic_DNA"/>
</dbReference>
<evidence type="ECO:0000256" key="3">
    <source>
        <dbReference type="SAM" id="Phobius"/>
    </source>
</evidence>
<feature type="region of interest" description="Disordered" evidence="2">
    <location>
        <begin position="498"/>
        <end position="519"/>
    </location>
</feature>
<dbReference type="AlphaFoldDB" id="A0A1I3RDS5"/>
<dbReference type="Proteomes" id="UP000199518">
    <property type="component" value="Unassembled WGS sequence"/>
</dbReference>
<dbReference type="STRING" id="1576369.SAMN05421753_12068"/>
<name>A0A1I3RDS5_9PLAN</name>
<keyword evidence="3" id="KW-0812">Transmembrane</keyword>
<gene>
    <name evidence="5" type="ORF">SAMN05421753_12068</name>
</gene>
<dbReference type="Pfam" id="PF25954">
    <property type="entry name" value="Beta-barrel_RND_2"/>
    <property type="match status" value="1"/>
</dbReference>
<proteinExistence type="predicted"/>
<evidence type="ECO:0000313" key="5">
    <source>
        <dbReference type="EMBL" id="SFJ43346.1"/>
    </source>
</evidence>
<evidence type="ECO:0000256" key="1">
    <source>
        <dbReference type="SAM" id="Coils"/>
    </source>
</evidence>
<dbReference type="RefSeq" id="WP_092055727.1">
    <property type="nucleotide sequence ID" value="NZ_FOQD01000020.1"/>
</dbReference>
<keyword evidence="1" id="KW-0175">Coiled coil</keyword>
<dbReference type="InterPro" id="IPR058792">
    <property type="entry name" value="Beta-barrel_RND_2"/>
</dbReference>
<feature type="domain" description="CusB-like beta-barrel" evidence="4">
    <location>
        <begin position="350"/>
        <end position="421"/>
    </location>
</feature>
<feature type="transmembrane region" description="Helical" evidence="3">
    <location>
        <begin position="29"/>
        <end position="50"/>
    </location>
</feature>
<keyword evidence="3" id="KW-1133">Transmembrane helix</keyword>
<feature type="coiled-coil region" evidence="1">
    <location>
        <begin position="220"/>
        <end position="299"/>
    </location>
</feature>
<accession>A0A1I3RDS5</accession>
<dbReference type="GO" id="GO:0015562">
    <property type="term" value="F:efflux transmembrane transporter activity"/>
    <property type="evidence" value="ECO:0007669"/>
    <property type="project" value="TreeGrafter"/>
</dbReference>